<feature type="region of interest" description="Disordered" evidence="1">
    <location>
        <begin position="102"/>
        <end position="291"/>
    </location>
</feature>
<dbReference type="RefSeq" id="XP_047785051.1">
    <property type="nucleotide sequence ID" value="XM_047918099.1"/>
</dbReference>
<name>A0ABQ8KYC2_9APHY</name>
<feature type="compositionally biased region" description="Acidic residues" evidence="1">
    <location>
        <begin position="160"/>
        <end position="171"/>
    </location>
</feature>
<gene>
    <name evidence="2" type="ORF">C8Q71DRAFT_36595</name>
</gene>
<dbReference type="GeneID" id="71998831"/>
<evidence type="ECO:0000313" key="2">
    <source>
        <dbReference type="EMBL" id="KAH9844241.1"/>
    </source>
</evidence>
<dbReference type="EMBL" id="JADCUA010000001">
    <property type="protein sequence ID" value="KAH9844241.1"/>
    <property type="molecule type" value="Genomic_DNA"/>
</dbReference>
<feature type="compositionally biased region" description="Pro residues" evidence="1">
    <location>
        <begin position="176"/>
        <end position="189"/>
    </location>
</feature>
<protein>
    <submittedName>
        <fullName evidence="2">Uncharacterized protein</fullName>
    </submittedName>
</protein>
<dbReference type="Proteomes" id="UP000814176">
    <property type="component" value="Unassembled WGS sequence"/>
</dbReference>
<feature type="compositionally biased region" description="Basic residues" evidence="1">
    <location>
        <begin position="146"/>
        <end position="155"/>
    </location>
</feature>
<keyword evidence="3" id="KW-1185">Reference proteome</keyword>
<evidence type="ECO:0000256" key="1">
    <source>
        <dbReference type="SAM" id="MobiDB-lite"/>
    </source>
</evidence>
<proteinExistence type="predicted"/>
<dbReference type="PANTHER" id="PTHR40635">
    <property type="match status" value="1"/>
</dbReference>
<feature type="compositionally biased region" description="Basic and acidic residues" evidence="1">
    <location>
        <begin position="215"/>
        <end position="224"/>
    </location>
</feature>
<dbReference type="PANTHER" id="PTHR40635:SF1">
    <property type="match status" value="1"/>
</dbReference>
<feature type="compositionally biased region" description="Pro residues" evidence="1">
    <location>
        <begin position="106"/>
        <end position="123"/>
    </location>
</feature>
<sequence length="475" mass="52220">MRFGPRNAYYLRISGNTVLPLYLYLDERHIDWMSEQVLQHVLSDLRPKILPKLKDEANTRLGPGGPANAKRGTVDVHRGEAYQFAYFLAETKQHSVLIKTRDFVPAPAPPPGAVPPPRPPSPAPQNQKGRKRTRAARKTPAPSQKTKQRKTKGKQRARDSDEDEPIEISSDEDARPPVPEIGEPEPPVAAPRRSARARRAAAGGYRDQDEDEEIQEVHQVHDVDADTDMIAAPGSPPAQAPTDPASSALQLDDSNLIAMEDSEATPALQPAVKRENIEPSIPQTEEAEPIEDTIAEQITATTPTGQDEVQSSLRTGVEEDEKKLALRLRYEAYNIQGRHLCVVVEPYPPIRGPTRAPSLAPIFTNAQRAPSIAPPDFVPSGGAAQREKTPLFLPEYDRERSVTPAPALTRHRTLPPVPLFNDTAEDSDGDDGGFMEFTQILRSVGQNQAGAMEDDDEIEGAVFFGDADEKQELEL</sequence>
<feature type="compositionally biased region" description="Basic residues" evidence="1">
    <location>
        <begin position="128"/>
        <end position="137"/>
    </location>
</feature>
<accession>A0ABQ8KYC2</accession>
<reference evidence="2 3" key="1">
    <citation type="journal article" date="2021" name="Environ. Microbiol.">
        <title>Gene family expansions and transcriptome signatures uncover fungal adaptations to wood decay.</title>
        <authorList>
            <person name="Hage H."/>
            <person name="Miyauchi S."/>
            <person name="Viragh M."/>
            <person name="Drula E."/>
            <person name="Min B."/>
            <person name="Chaduli D."/>
            <person name="Navarro D."/>
            <person name="Favel A."/>
            <person name="Norest M."/>
            <person name="Lesage-Meessen L."/>
            <person name="Balint B."/>
            <person name="Merenyi Z."/>
            <person name="de Eugenio L."/>
            <person name="Morin E."/>
            <person name="Martinez A.T."/>
            <person name="Baldrian P."/>
            <person name="Stursova M."/>
            <person name="Martinez M.J."/>
            <person name="Novotny C."/>
            <person name="Magnuson J.K."/>
            <person name="Spatafora J.W."/>
            <person name="Maurice S."/>
            <person name="Pangilinan J."/>
            <person name="Andreopoulos W."/>
            <person name="LaButti K."/>
            <person name="Hundley H."/>
            <person name="Na H."/>
            <person name="Kuo A."/>
            <person name="Barry K."/>
            <person name="Lipzen A."/>
            <person name="Henrissat B."/>
            <person name="Riley R."/>
            <person name="Ahrendt S."/>
            <person name="Nagy L.G."/>
            <person name="Grigoriev I.V."/>
            <person name="Martin F."/>
            <person name="Rosso M.N."/>
        </authorList>
    </citation>
    <scope>NUCLEOTIDE SEQUENCE [LARGE SCALE GENOMIC DNA]</scope>
    <source>
        <strain evidence="2 3">CIRM-BRFM 1785</strain>
    </source>
</reference>
<evidence type="ECO:0000313" key="3">
    <source>
        <dbReference type="Proteomes" id="UP000814176"/>
    </source>
</evidence>
<organism evidence="2 3">
    <name type="scientific">Rhodofomes roseus</name>
    <dbReference type="NCBI Taxonomy" id="34475"/>
    <lineage>
        <taxon>Eukaryota</taxon>
        <taxon>Fungi</taxon>
        <taxon>Dikarya</taxon>
        <taxon>Basidiomycota</taxon>
        <taxon>Agaricomycotina</taxon>
        <taxon>Agaricomycetes</taxon>
        <taxon>Polyporales</taxon>
        <taxon>Rhodofomes</taxon>
    </lineage>
</organism>
<comment type="caution">
    <text evidence="2">The sequence shown here is derived from an EMBL/GenBank/DDBJ whole genome shotgun (WGS) entry which is preliminary data.</text>
</comment>
<feature type="compositionally biased region" description="Polar residues" evidence="1">
    <location>
        <begin position="244"/>
        <end position="253"/>
    </location>
</feature>